<dbReference type="Proteomes" id="UP000316621">
    <property type="component" value="Chromosome 8"/>
</dbReference>
<dbReference type="InterPro" id="IPR026961">
    <property type="entry name" value="PGG_dom"/>
</dbReference>
<name>A0A4Y7KSW2_PAPSO</name>
<feature type="transmembrane region" description="Helical" evidence="2">
    <location>
        <begin position="669"/>
        <end position="690"/>
    </location>
</feature>
<keyword evidence="2" id="KW-0812">Transmembrane</keyword>
<feature type="transmembrane region" description="Helical" evidence="2">
    <location>
        <begin position="732"/>
        <end position="751"/>
    </location>
</feature>
<evidence type="ECO:0000256" key="1">
    <source>
        <dbReference type="PROSITE-ProRule" id="PRU00023"/>
    </source>
</evidence>
<dbReference type="InterPro" id="IPR002110">
    <property type="entry name" value="Ankyrin_rpt"/>
</dbReference>
<dbReference type="SMART" id="SM00248">
    <property type="entry name" value="ANK"/>
    <property type="match status" value="2"/>
</dbReference>
<dbReference type="Gene3D" id="1.25.40.20">
    <property type="entry name" value="Ankyrin repeat-containing domain"/>
    <property type="match status" value="1"/>
</dbReference>
<evidence type="ECO:0000259" key="3">
    <source>
        <dbReference type="Pfam" id="PF13962"/>
    </source>
</evidence>
<gene>
    <name evidence="4" type="ORF">C5167_050981</name>
</gene>
<keyword evidence="1" id="KW-0040">ANK repeat</keyword>
<proteinExistence type="predicted"/>
<feature type="transmembrane region" description="Helical" evidence="2">
    <location>
        <begin position="616"/>
        <end position="634"/>
    </location>
</feature>
<feature type="repeat" description="ANK" evidence="1">
    <location>
        <begin position="252"/>
        <end position="284"/>
    </location>
</feature>
<evidence type="ECO:0000313" key="5">
    <source>
        <dbReference type="Proteomes" id="UP000316621"/>
    </source>
</evidence>
<accession>A0A4Y7KSW2</accession>
<sequence>MSKEQEFVGDKELFESRLCRLMEYQIQQTQHQLEMYQAQYQRQIGELTSSITKLIQTLEINARIVDNDGNDDTRLKVEVNSPQKSVDAVPPLPQPDCIGTPRENEQEPGHQDIYGDNQSTFEEIEEEITIEEETDPCLLEPAMSNVELQPQQPRLSDFTGIPSVDSPTVQLNFTKRNFYLPGCLPLYNFSREGKWEKAKVLLTKQPELLKSVITTASDTALLVAAKNKQWTFVEEILKIMPPDALELKDNVYGNTVLHIAAREGNKNVAKAIVDKNRNVTQIRDKYQKVPLLTAALFVSPGQKDTIEYLCTVTENKDPSPFSGPDGASLICNILDAHYYDIASYLFQRYPDLVLQKTKNSRMWPLEVIAERPFAFRNENKLKLREHCIYSLIQIDTTTLGRYHDTMGDVENPSVQSQDVPTRDGGIITKFVSRFITDLAPHVPSMERIYKLKLMHEQAAALVKGLICHLHGYTVGTNELVEECLSHFPDLAWVNMNSKRLIQIAIEERNEKILKLICKTSKEYKNQLVSNRDLSGNSILHYAAKLAPSPQLTSVSGAALQMQREMQWFKGVQNLVDERNRHVRNKDGKSAQSIFTQEHNELRKEGEQWMKDTSHSCMLIATLIATVVFAAAFTVPGGNLSNDDNTENKAGTPVFLYESSFMVFAVTDSLALFSSVTSILMFLAILTSRYAEEDFLTSLPKKLIIGLGTLFFSIATTMIAFGAALFIVLGSRFAWVPIPIALCAFVPVSLFARLQFPLFVEMVHSTYWPSIFRLD</sequence>
<evidence type="ECO:0000256" key="2">
    <source>
        <dbReference type="SAM" id="Phobius"/>
    </source>
</evidence>
<dbReference type="OMA" id="ENAEKWM"/>
<dbReference type="EMBL" id="CM010722">
    <property type="protein sequence ID" value="RZC75492.1"/>
    <property type="molecule type" value="Genomic_DNA"/>
</dbReference>
<dbReference type="InterPro" id="IPR036770">
    <property type="entry name" value="Ankyrin_rpt-contain_sf"/>
</dbReference>
<keyword evidence="2" id="KW-1133">Transmembrane helix</keyword>
<dbReference type="GO" id="GO:0016020">
    <property type="term" value="C:membrane"/>
    <property type="evidence" value="ECO:0007669"/>
    <property type="project" value="TreeGrafter"/>
</dbReference>
<protein>
    <recommendedName>
        <fullName evidence="3">PGG domain-containing protein</fullName>
    </recommendedName>
</protein>
<feature type="domain" description="PGG" evidence="3">
    <location>
        <begin position="607"/>
        <end position="727"/>
    </location>
</feature>
<dbReference type="PROSITE" id="PS50297">
    <property type="entry name" value="ANK_REP_REGION"/>
    <property type="match status" value="1"/>
</dbReference>
<dbReference type="PANTHER" id="PTHR24177:SF365">
    <property type="entry name" value="ANKYRIN REPEAT-CONTAINING PROTEIN NPR4-LIKE ISOFORM X1"/>
    <property type="match status" value="1"/>
</dbReference>
<feature type="transmembrane region" description="Helical" evidence="2">
    <location>
        <begin position="702"/>
        <end position="726"/>
    </location>
</feature>
<dbReference type="PROSITE" id="PS50088">
    <property type="entry name" value="ANK_REPEAT"/>
    <property type="match status" value="1"/>
</dbReference>
<reference evidence="4 5" key="1">
    <citation type="journal article" date="2018" name="Science">
        <title>The opium poppy genome and morphinan production.</title>
        <authorList>
            <person name="Guo L."/>
            <person name="Winzer T."/>
            <person name="Yang X."/>
            <person name="Li Y."/>
            <person name="Ning Z."/>
            <person name="He Z."/>
            <person name="Teodor R."/>
            <person name="Lu Y."/>
            <person name="Bowser T.A."/>
            <person name="Graham I.A."/>
            <person name="Ye K."/>
        </authorList>
    </citation>
    <scope>NUCLEOTIDE SEQUENCE [LARGE SCALE GENOMIC DNA]</scope>
    <source>
        <strain evidence="5">cv. HN1</strain>
        <tissue evidence="4">Leaves</tissue>
    </source>
</reference>
<evidence type="ECO:0000313" key="4">
    <source>
        <dbReference type="EMBL" id="RZC75492.1"/>
    </source>
</evidence>
<keyword evidence="2" id="KW-0472">Membrane</keyword>
<dbReference type="Gramene" id="RZC75492">
    <property type="protein sequence ID" value="RZC75492"/>
    <property type="gene ID" value="C5167_050981"/>
</dbReference>
<keyword evidence="5" id="KW-1185">Reference proteome</keyword>
<dbReference type="Pfam" id="PF13962">
    <property type="entry name" value="PGG"/>
    <property type="match status" value="1"/>
</dbReference>
<dbReference type="PANTHER" id="PTHR24177">
    <property type="entry name" value="CASKIN"/>
    <property type="match status" value="1"/>
</dbReference>
<organism evidence="4 5">
    <name type="scientific">Papaver somniferum</name>
    <name type="common">Opium poppy</name>
    <dbReference type="NCBI Taxonomy" id="3469"/>
    <lineage>
        <taxon>Eukaryota</taxon>
        <taxon>Viridiplantae</taxon>
        <taxon>Streptophyta</taxon>
        <taxon>Embryophyta</taxon>
        <taxon>Tracheophyta</taxon>
        <taxon>Spermatophyta</taxon>
        <taxon>Magnoliopsida</taxon>
        <taxon>Ranunculales</taxon>
        <taxon>Papaveraceae</taxon>
        <taxon>Papaveroideae</taxon>
        <taxon>Papaver</taxon>
    </lineage>
</organism>
<dbReference type="Pfam" id="PF12796">
    <property type="entry name" value="Ank_2"/>
    <property type="match status" value="1"/>
</dbReference>
<dbReference type="AlphaFoldDB" id="A0A4Y7KSW2"/>
<dbReference type="SUPFAM" id="SSF48403">
    <property type="entry name" value="Ankyrin repeat"/>
    <property type="match status" value="1"/>
</dbReference>